<dbReference type="OrthoDB" id="6133115at2759"/>
<feature type="transmembrane region" description="Helical" evidence="8">
    <location>
        <begin position="306"/>
        <end position="323"/>
    </location>
</feature>
<dbReference type="InterPro" id="IPR003663">
    <property type="entry name" value="Sugar/inositol_transpt"/>
</dbReference>
<evidence type="ECO:0000256" key="5">
    <source>
        <dbReference type="ARBA" id="ARBA00022989"/>
    </source>
</evidence>
<feature type="transmembrane region" description="Helical" evidence="8">
    <location>
        <begin position="335"/>
        <end position="354"/>
    </location>
</feature>
<organism evidence="10 11">
    <name type="scientific">Kuraishia capsulata CBS 1993</name>
    <dbReference type="NCBI Taxonomy" id="1382522"/>
    <lineage>
        <taxon>Eukaryota</taxon>
        <taxon>Fungi</taxon>
        <taxon>Dikarya</taxon>
        <taxon>Ascomycota</taxon>
        <taxon>Saccharomycotina</taxon>
        <taxon>Pichiomycetes</taxon>
        <taxon>Pichiales</taxon>
        <taxon>Pichiaceae</taxon>
        <taxon>Kuraishia</taxon>
    </lineage>
</organism>
<dbReference type="PANTHER" id="PTHR48022">
    <property type="entry name" value="PLASTIDIC GLUCOSE TRANSPORTER 4"/>
    <property type="match status" value="1"/>
</dbReference>
<evidence type="ECO:0000256" key="6">
    <source>
        <dbReference type="ARBA" id="ARBA00023136"/>
    </source>
</evidence>
<dbReference type="InterPro" id="IPR005828">
    <property type="entry name" value="MFS_sugar_transport-like"/>
</dbReference>
<keyword evidence="11" id="KW-1185">Reference proteome</keyword>
<feature type="domain" description="Major facilitator superfamily (MFS) profile" evidence="9">
    <location>
        <begin position="25"/>
        <end position="456"/>
    </location>
</feature>
<feature type="transmembrane region" description="Helical" evidence="8">
    <location>
        <begin position="150"/>
        <end position="172"/>
    </location>
</feature>
<dbReference type="STRING" id="1382522.W6MLH8"/>
<feature type="transmembrane region" description="Helical" evidence="8">
    <location>
        <begin position="184"/>
        <end position="203"/>
    </location>
</feature>
<dbReference type="Gene3D" id="1.20.1250.20">
    <property type="entry name" value="MFS general substrate transporter like domains"/>
    <property type="match status" value="1"/>
</dbReference>
<evidence type="ECO:0000256" key="8">
    <source>
        <dbReference type="SAM" id="Phobius"/>
    </source>
</evidence>
<feature type="transmembrane region" description="Helical" evidence="8">
    <location>
        <begin position="68"/>
        <end position="85"/>
    </location>
</feature>
<keyword evidence="6 8" id="KW-0472">Membrane</keyword>
<accession>W6MLH8</accession>
<dbReference type="GeneID" id="34520352"/>
<dbReference type="PRINTS" id="PR00171">
    <property type="entry name" value="SUGRTRNSPORT"/>
</dbReference>
<evidence type="ECO:0000256" key="4">
    <source>
        <dbReference type="ARBA" id="ARBA00022692"/>
    </source>
</evidence>
<gene>
    <name evidence="10" type="ORF">KUCA_T00002945001</name>
</gene>
<dbReference type="GO" id="GO:0016020">
    <property type="term" value="C:membrane"/>
    <property type="evidence" value="ECO:0007669"/>
    <property type="project" value="UniProtKB-SubCell"/>
</dbReference>
<dbReference type="SUPFAM" id="SSF103473">
    <property type="entry name" value="MFS general substrate transporter"/>
    <property type="match status" value="1"/>
</dbReference>
<feature type="transmembrane region" description="Helical" evidence="8">
    <location>
        <begin position="401"/>
        <end position="422"/>
    </location>
</feature>
<dbReference type="InterPro" id="IPR036259">
    <property type="entry name" value="MFS_trans_sf"/>
</dbReference>
<evidence type="ECO:0000256" key="1">
    <source>
        <dbReference type="ARBA" id="ARBA00004141"/>
    </source>
</evidence>
<dbReference type="Proteomes" id="UP000019384">
    <property type="component" value="Unassembled WGS sequence"/>
</dbReference>
<dbReference type="AlphaFoldDB" id="W6MLH8"/>
<dbReference type="HOGENOM" id="CLU_001265_30_13_1"/>
<feature type="transmembrane region" description="Helical" evidence="8">
    <location>
        <begin position="117"/>
        <end position="138"/>
    </location>
</feature>
<feature type="transmembrane region" description="Helical" evidence="8">
    <location>
        <begin position="20"/>
        <end position="38"/>
    </location>
</feature>
<feature type="transmembrane region" description="Helical" evidence="8">
    <location>
        <begin position="268"/>
        <end position="290"/>
    </location>
</feature>
<dbReference type="InterPro" id="IPR050360">
    <property type="entry name" value="MFS_Sugar_Transporters"/>
</dbReference>
<dbReference type="InterPro" id="IPR020846">
    <property type="entry name" value="MFS_dom"/>
</dbReference>
<protein>
    <recommendedName>
        <fullName evidence="9">Major facilitator superfamily (MFS) profile domain-containing protein</fullName>
    </recommendedName>
</protein>
<evidence type="ECO:0000256" key="2">
    <source>
        <dbReference type="ARBA" id="ARBA00010992"/>
    </source>
</evidence>
<feature type="transmembrane region" description="Helical" evidence="8">
    <location>
        <begin position="92"/>
        <end position="111"/>
    </location>
</feature>
<proteinExistence type="inferred from homology"/>
<comment type="similarity">
    <text evidence="2 7">Belongs to the major facilitator superfamily. Sugar transporter (TC 2.A.1.1) family.</text>
</comment>
<dbReference type="EMBL" id="HG793127">
    <property type="protein sequence ID" value="CDK26968.1"/>
    <property type="molecule type" value="Genomic_DNA"/>
</dbReference>
<name>W6MLH8_9ASCO</name>
<feature type="transmembrane region" description="Helical" evidence="8">
    <location>
        <begin position="434"/>
        <end position="453"/>
    </location>
</feature>
<evidence type="ECO:0000313" key="10">
    <source>
        <dbReference type="EMBL" id="CDK26968.1"/>
    </source>
</evidence>
<reference evidence="10" key="2">
    <citation type="submission" date="2014-02" db="EMBL/GenBank/DDBJ databases">
        <title>Complete DNA sequence of /Kuraishia capsulata/ illustrates novel genomic features among budding yeasts (/Saccharomycotina/).</title>
        <authorList>
            <person name="Morales L."/>
            <person name="Noel B."/>
            <person name="Porcel B."/>
            <person name="Marcet-Houben M."/>
            <person name="Hullo M-F."/>
            <person name="Sacerdot C."/>
            <person name="Tekaia F."/>
            <person name="Leh-Louis V."/>
            <person name="Despons L."/>
            <person name="Khanna V."/>
            <person name="Aury J-M."/>
            <person name="Barbe V."/>
            <person name="Couloux A."/>
            <person name="Labadie K."/>
            <person name="Pelletier E."/>
            <person name="Souciet J-L."/>
            <person name="Boekhout T."/>
            <person name="Gabaldon T."/>
            <person name="Wincker P."/>
            <person name="Dujon B."/>
        </authorList>
    </citation>
    <scope>NUCLEOTIDE SEQUENCE</scope>
    <source>
        <strain evidence="10">CBS 1993</strain>
    </source>
</reference>
<dbReference type="PROSITE" id="PS50850">
    <property type="entry name" value="MFS"/>
    <property type="match status" value="1"/>
</dbReference>
<feature type="transmembrane region" description="Helical" evidence="8">
    <location>
        <begin position="366"/>
        <end position="389"/>
    </location>
</feature>
<evidence type="ECO:0000313" key="11">
    <source>
        <dbReference type="Proteomes" id="UP000019384"/>
    </source>
</evidence>
<evidence type="ECO:0000259" key="9">
    <source>
        <dbReference type="PROSITE" id="PS50850"/>
    </source>
</evidence>
<dbReference type="RefSeq" id="XP_022458964.1">
    <property type="nucleotide sequence ID" value="XM_022603238.1"/>
</dbReference>
<reference evidence="10" key="1">
    <citation type="submission" date="2013-12" db="EMBL/GenBank/DDBJ databases">
        <authorList>
            <person name="Genoscope - CEA"/>
        </authorList>
    </citation>
    <scope>NUCLEOTIDE SEQUENCE</scope>
    <source>
        <strain evidence="10">CBS 1993</strain>
    </source>
</reference>
<keyword evidence="4 8" id="KW-0812">Transmembrane</keyword>
<dbReference type="NCBIfam" id="TIGR00879">
    <property type="entry name" value="SP"/>
    <property type="match status" value="1"/>
</dbReference>
<sequence length="502" mass="55890">MSSEKSYPHLAKHIPRTKGLLLLTVVCMTVSFPTAFGYDSMMMSSLNALPYYQDYFGITNVTSNLNTASMWVGEIVALFFVQILASRWGRRVSILIGLVFVFLGTILQSAAQNTAMFVIARIILGFGFTYGSVAVPVLVSELCPIKFRGFLLGSFFSCFSLGSIIASAVTYGTRDIESTWCWRLPSIIQGVPAILSALFVLIAPESPRYLIKVGREEEAREIIAIVEEIEPHSEYINEIVVKCQSEQAVSDMVLWGEVFKGKNNHRRLVIGIVHAVLTELGGSSVCSYYQSVLLEQAGITDVKQKLQVGICVSCWCFLFCLGGSRGFDMFGRKTMAIVGTTGMIVAFFIMGGLIKARNDDASISPYGSVSMIFIFDAFYSMSWSALNYCYSPEIWPNRHRVLGVTWFSFWSDCFGLLANFTLPIAMENMGFKFYFTNAGYNIFFLVIIYFLFVETRGVPLEEIETLFDQAPWGGFGNKFFAPSSLVESDECEVIEVEASLKA</sequence>
<comment type="subcellular location">
    <subcellularLocation>
        <location evidence="1">Membrane</location>
        <topology evidence="1">Multi-pass membrane protein</topology>
    </subcellularLocation>
</comment>
<dbReference type="FunFam" id="1.20.1250.20:FF:000134">
    <property type="entry name" value="MFS sugar transporter protein"/>
    <property type="match status" value="1"/>
</dbReference>
<evidence type="ECO:0000256" key="3">
    <source>
        <dbReference type="ARBA" id="ARBA00022448"/>
    </source>
</evidence>
<evidence type="ECO:0000256" key="7">
    <source>
        <dbReference type="RuleBase" id="RU003346"/>
    </source>
</evidence>
<dbReference type="PANTHER" id="PTHR48022:SF31">
    <property type="entry name" value="HEXOSE TRANSPORTER"/>
    <property type="match status" value="1"/>
</dbReference>
<dbReference type="Pfam" id="PF00083">
    <property type="entry name" value="Sugar_tr"/>
    <property type="match status" value="1"/>
</dbReference>
<keyword evidence="3 7" id="KW-0813">Transport</keyword>
<dbReference type="GO" id="GO:0005351">
    <property type="term" value="F:carbohydrate:proton symporter activity"/>
    <property type="evidence" value="ECO:0007669"/>
    <property type="project" value="TreeGrafter"/>
</dbReference>
<keyword evidence="5 8" id="KW-1133">Transmembrane helix</keyword>